<evidence type="ECO:0000313" key="2">
    <source>
        <dbReference type="EMBL" id="KPM35980.1"/>
    </source>
</evidence>
<dbReference type="InterPro" id="IPR029196">
    <property type="entry name" value="HAPSTR1-like"/>
</dbReference>
<comment type="caution">
    <text evidence="2">The sequence shown here is derived from an EMBL/GenBank/DDBJ whole genome shotgun (WGS) entry which is preliminary data.</text>
</comment>
<proteinExistence type="predicted"/>
<dbReference type="OrthoDB" id="21418at2759"/>
<keyword evidence="3" id="KW-1185">Reference proteome</keyword>
<dbReference type="PANTHER" id="PTHR38645:SF1">
    <property type="entry name" value="YALI0F12243P"/>
    <property type="match status" value="1"/>
</dbReference>
<evidence type="ECO:0000256" key="1">
    <source>
        <dbReference type="SAM" id="MobiDB-lite"/>
    </source>
</evidence>
<dbReference type="AlphaFoldDB" id="A0A0N8H5E9"/>
<gene>
    <name evidence="2" type="ORF">AK830_g10589</name>
</gene>
<dbReference type="Pfam" id="PF15251">
    <property type="entry name" value="TAPR1-like"/>
    <property type="match status" value="1"/>
</dbReference>
<dbReference type="Proteomes" id="UP000050424">
    <property type="component" value="Unassembled WGS sequence"/>
</dbReference>
<feature type="region of interest" description="Disordered" evidence="1">
    <location>
        <begin position="170"/>
        <end position="245"/>
    </location>
</feature>
<dbReference type="PANTHER" id="PTHR38645">
    <property type="entry name" value="CHROMOSOME 9, WHOLE GENOME SHOTGUN SEQUENCE"/>
    <property type="match status" value="1"/>
</dbReference>
<reference evidence="2 3" key="1">
    <citation type="submission" date="2015-09" db="EMBL/GenBank/DDBJ databases">
        <title>Draft genome of a European isolate of the apple canker pathogen Neonectria ditissima.</title>
        <authorList>
            <person name="Gomez-Cortecero A."/>
            <person name="Harrison R.J."/>
            <person name="Armitage A.D."/>
        </authorList>
    </citation>
    <scope>NUCLEOTIDE SEQUENCE [LARGE SCALE GENOMIC DNA]</scope>
    <source>
        <strain evidence="2 3">R09/05</strain>
    </source>
</reference>
<organism evidence="2 3">
    <name type="scientific">Neonectria ditissima</name>
    <dbReference type="NCBI Taxonomy" id="78410"/>
    <lineage>
        <taxon>Eukaryota</taxon>
        <taxon>Fungi</taxon>
        <taxon>Dikarya</taxon>
        <taxon>Ascomycota</taxon>
        <taxon>Pezizomycotina</taxon>
        <taxon>Sordariomycetes</taxon>
        <taxon>Hypocreomycetidae</taxon>
        <taxon>Hypocreales</taxon>
        <taxon>Nectriaceae</taxon>
        <taxon>Neonectria</taxon>
    </lineage>
</organism>
<feature type="compositionally biased region" description="Polar residues" evidence="1">
    <location>
        <begin position="109"/>
        <end position="130"/>
    </location>
</feature>
<dbReference type="EMBL" id="LKCW01000224">
    <property type="protein sequence ID" value="KPM35980.1"/>
    <property type="molecule type" value="Genomic_DNA"/>
</dbReference>
<feature type="compositionally biased region" description="Gly residues" evidence="1">
    <location>
        <begin position="227"/>
        <end position="239"/>
    </location>
</feature>
<feature type="region of interest" description="Disordered" evidence="1">
    <location>
        <begin position="1"/>
        <end position="20"/>
    </location>
</feature>
<evidence type="ECO:0000313" key="3">
    <source>
        <dbReference type="Proteomes" id="UP000050424"/>
    </source>
</evidence>
<name>A0A0N8H5E9_9HYPO</name>
<accession>A0A0N8H5E9</accession>
<sequence>MDPMRGVSAAAGKQPAHTESTEQLLDVFKAAALSVTKLYKTSASAQSKARADGYQDCLDDLLSFLDKQSMGLDDGEGWRIRRWATERLDGRDSGSQSLDSEDEVEKAETASSPELTRSNSASRLSTQVRTDSAPPTVAPIIEEPVPIVVPTQDTFTFQSTHAYPNIANLDLSDSKPHDGPSLASTRASKARLNAGTNRPLPRPGAHLAQRTGSKRKLNFDEIFDLGSLGGKDPFGGGGGKRNRHA</sequence>
<protein>
    <submittedName>
        <fullName evidence="2">Uncharacterized protein</fullName>
    </submittedName>
</protein>
<feature type="region of interest" description="Disordered" evidence="1">
    <location>
        <begin position="89"/>
        <end position="138"/>
    </location>
</feature>